<evidence type="ECO:0000313" key="1">
    <source>
        <dbReference type="EMBL" id="KAI3771602.1"/>
    </source>
</evidence>
<comment type="caution">
    <text evidence="1">The sequence shown here is derived from an EMBL/GenBank/DDBJ whole genome shotgun (WGS) entry which is preliminary data.</text>
</comment>
<reference evidence="2" key="1">
    <citation type="journal article" date="2022" name="Mol. Ecol. Resour.">
        <title>The genomes of chicory, endive, great burdock and yacon provide insights into Asteraceae palaeo-polyploidization history and plant inulin production.</title>
        <authorList>
            <person name="Fan W."/>
            <person name="Wang S."/>
            <person name="Wang H."/>
            <person name="Wang A."/>
            <person name="Jiang F."/>
            <person name="Liu H."/>
            <person name="Zhao H."/>
            <person name="Xu D."/>
            <person name="Zhang Y."/>
        </authorList>
    </citation>
    <scope>NUCLEOTIDE SEQUENCE [LARGE SCALE GENOMIC DNA]</scope>
    <source>
        <strain evidence="2">cv. Niubang</strain>
    </source>
</reference>
<reference evidence="1 2" key="2">
    <citation type="journal article" date="2022" name="Mol. Ecol. Resour.">
        <title>The genomes of chicory, endive, great burdock and yacon provide insights into Asteraceae paleo-polyploidization history and plant inulin production.</title>
        <authorList>
            <person name="Fan W."/>
            <person name="Wang S."/>
            <person name="Wang H."/>
            <person name="Wang A."/>
            <person name="Jiang F."/>
            <person name="Liu H."/>
            <person name="Zhao H."/>
            <person name="Xu D."/>
            <person name="Zhang Y."/>
        </authorList>
    </citation>
    <scope>NUCLEOTIDE SEQUENCE [LARGE SCALE GENOMIC DNA]</scope>
    <source>
        <strain evidence="2">cv. Niubang</strain>
    </source>
</reference>
<name>A0ACB9FKA9_ARCLA</name>
<dbReference type="Proteomes" id="UP001055879">
    <property type="component" value="Linkage Group LG01"/>
</dbReference>
<protein>
    <submittedName>
        <fullName evidence="1">Uncharacterized protein</fullName>
    </submittedName>
</protein>
<accession>A0ACB9FKA9</accession>
<keyword evidence="2" id="KW-1185">Reference proteome</keyword>
<evidence type="ECO:0000313" key="2">
    <source>
        <dbReference type="Proteomes" id="UP001055879"/>
    </source>
</evidence>
<gene>
    <name evidence="1" type="ORF">L6452_02768</name>
</gene>
<proteinExistence type="predicted"/>
<dbReference type="EMBL" id="CM042047">
    <property type="protein sequence ID" value="KAI3771602.1"/>
    <property type="molecule type" value="Genomic_DNA"/>
</dbReference>
<sequence length="207" mass="23199">MKQEKREESGPRTPAKEAGIKEYIDHVEDNIRLVPKAKYIAEKGLGADLLNSQKLRFSKNPNINYRPFQIRLIGYKVPRKLESMKVIVGYRPPPKFDEIPNKETNHGNASLGGEDEGVPNFDLGISPAKDGSQMGPSIPPTSESTKGKGKGNEVADESSEHFKQPQRRTIKLDDHLRSPFVRQCVDLQVNAEDKRLHDWAIANFGGK</sequence>
<organism evidence="1 2">
    <name type="scientific">Arctium lappa</name>
    <name type="common">Greater burdock</name>
    <name type="synonym">Lappa major</name>
    <dbReference type="NCBI Taxonomy" id="4217"/>
    <lineage>
        <taxon>Eukaryota</taxon>
        <taxon>Viridiplantae</taxon>
        <taxon>Streptophyta</taxon>
        <taxon>Embryophyta</taxon>
        <taxon>Tracheophyta</taxon>
        <taxon>Spermatophyta</taxon>
        <taxon>Magnoliopsida</taxon>
        <taxon>eudicotyledons</taxon>
        <taxon>Gunneridae</taxon>
        <taxon>Pentapetalae</taxon>
        <taxon>asterids</taxon>
        <taxon>campanulids</taxon>
        <taxon>Asterales</taxon>
        <taxon>Asteraceae</taxon>
        <taxon>Carduoideae</taxon>
        <taxon>Cardueae</taxon>
        <taxon>Arctiinae</taxon>
        <taxon>Arctium</taxon>
    </lineage>
</organism>